<dbReference type="AlphaFoldDB" id="A0A517U299"/>
<gene>
    <name evidence="1" type="ORF">I41_39550</name>
</gene>
<organism evidence="1 2">
    <name type="scientific">Lacipirellula limnantheis</name>
    <dbReference type="NCBI Taxonomy" id="2528024"/>
    <lineage>
        <taxon>Bacteria</taxon>
        <taxon>Pseudomonadati</taxon>
        <taxon>Planctomycetota</taxon>
        <taxon>Planctomycetia</taxon>
        <taxon>Pirellulales</taxon>
        <taxon>Lacipirellulaceae</taxon>
        <taxon>Lacipirellula</taxon>
    </lineage>
</organism>
<evidence type="ECO:0000313" key="1">
    <source>
        <dbReference type="EMBL" id="QDT74755.1"/>
    </source>
</evidence>
<protein>
    <submittedName>
        <fullName evidence="1">Uncharacterized protein</fullName>
    </submittedName>
</protein>
<evidence type="ECO:0000313" key="2">
    <source>
        <dbReference type="Proteomes" id="UP000317909"/>
    </source>
</evidence>
<name>A0A517U299_9BACT</name>
<proteinExistence type="predicted"/>
<reference evidence="1 2" key="1">
    <citation type="submission" date="2019-02" db="EMBL/GenBank/DDBJ databases">
        <title>Deep-cultivation of Planctomycetes and their phenomic and genomic characterization uncovers novel biology.</title>
        <authorList>
            <person name="Wiegand S."/>
            <person name="Jogler M."/>
            <person name="Boedeker C."/>
            <person name="Pinto D."/>
            <person name="Vollmers J."/>
            <person name="Rivas-Marin E."/>
            <person name="Kohn T."/>
            <person name="Peeters S.H."/>
            <person name="Heuer A."/>
            <person name="Rast P."/>
            <person name="Oberbeckmann S."/>
            <person name="Bunk B."/>
            <person name="Jeske O."/>
            <person name="Meyerdierks A."/>
            <person name="Storesund J.E."/>
            <person name="Kallscheuer N."/>
            <person name="Luecker S."/>
            <person name="Lage O.M."/>
            <person name="Pohl T."/>
            <person name="Merkel B.J."/>
            <person name="Hornburger P."/>
            <person name="Mueller R.-W."/>
            <person name="Bruemmer F."/>
            <person name="Labrenz M."/>
            <person name="Spormann A.M."/>
            <person name="Op den Camp H."/>
            <person name="Overmann J."/>
            <person name="Amann R."/>
            <person name="Jetten M.S.M."/>
            <person name="Mascher T."/>
            <person name="Medema M.H."/>
            <person name="Devos D.P."/>
            <person name="Kaster A.-K."/>
            <person name="Ovreas L."/>
            <person name="Rohde M."/>
            <person name="Galperin M.Y."/>
            <person name="Jogler C."/>
        </authorList>
    </citation>
    <scope>NUCLEOTIDE SEQUENCE [LARGE SCALE GENOMIC DNA]</scope>
    <source>
        <strain evidence="1 2">I41</strain>
    </source>
</reference>
<accession>A0A517U299</accession>
<dbReference type="KEGG" id="llh:I41_39550"/>
<keyword evidence="2" id="KW-1185">Reference proteome</keyword>
<sequence>MRGDGGSIDYQTIGGGAIHGLVGSDQLVDAGLCQMSGTSLKIVAHLRRDSGICGELFQRMLPERWIFQRMLPERWINLRGQTCG</sequence>
<dbReference type="Proteomes" id="UP000317909">
    <property type="component" value="Chromosome"/>
</dbReference>
<dbReference type="EMBL" id="CP036339">
    <property type="protein sequence ID" value="QDT74755.1"/>
    <property type="molecule type" value="Genomic_DNA"/>
</dbReference>